<keyword evidence="3" id="KW-1185">Reference proteome</keyword>
<feature type="domain" description="ABM" evidence="1">
    <location>
        <begin position="66"/>
        <end position="155"/>
    </location>
</feature>
<dbReference type="Gene3D" id="3.30.70.100">
    <property type="match status" value="1"/>
</dbReference>
<gene>
    <name evidence="2" type="ORF">FG383_18930</name>
</gene>
<keyword evidence="2" id="KW-0503">Monooxygenase</keyword>
<dbReference type="AlphaFoldDB" id="A0A544SMA2"/>
<dbReference type="InterPro" id="IPR011008">
    <property type="entry name" value="Dimeric_a/b-barrel"/>
</dbReference>
<keyword evidence="2" id="KW-0560">Oxidoreductase</keyword>
<dbReference type="GO" id="GO:0004497">
    <property type="term" value="F:monooxygenase activity"/>
    <property type="evidence" value="ECO:0007669"/>
    <property type="project" value="UniProtKB-KW"/>
</dbReference>
<dbReference type="InterPro" id="IPR007138">
    <property type="entry name" value="ABM_dom"/>
</dbReference>
<protein>
    <submittedName>
        <fullName evidence="2">Antibiotic biosynthesis monooxygenase</fullName>
    </submittedName>
</protein>
<proteinExistence type="predicted"/>
<dbReference type="EMBL" id="VDGG01000062">
    <property type="protein sequence ID" value="TQR06312.1"/>
    <property type="molecule type" value="Genomic_DNA"/>
</dbReference>
<dbReference type="PROSITE" id="PS51725">
    <property type="entry name" value="ABM"/>
    <property type="match status" value="1"/>
</dbReference>
<dbReference type="PANTHER" id="PTHR34474:SF2">
    <property type="entry name" value="SIGNAL TRANSDUCTION PROTEIN TRAP"/>
    <property type="match status" value="1"/>
</dbReference>
<evidence type="ECO:0000313" key="2">
    <source>
        <dbReference type="EMBL" id="TQR06312.1"/>
    </source>
</evidence>
<evidence type="ECO:0000313" key="3">
    <source>
        <dbReference type="Proteomes" id="UP000318937"/>
    </source>
</evidence>
<dbReference type="OrthoDB" id="2352283at2"/>
<accession>A0A544SMA2</accession>
<dbReference type="SUPFAM" id="SSF54909">
    <property type="entry name" value="Dimeric alpha+beta barrel"/>
    <property type="match status" value="1"/>
</dbReference>
<sequence length="162" mass="18595">MNLYLTSGTPEFMESIKKKHPNEQIYALHGIGNSVLLHETTNKTIFQAPRKYEILEAFGQFSEKGYFALQHIPISEEGKPIFEYKYTNLAPTLESEPGFIALRVLKPIKSDTYIILTEWSGPNSYEVWVKSHPMNFDDIVDKQQFFTGAPYVSTYSSTNEED</sequence>
<dbReference type="RefSeq" id="WP_142608979.1">
    <property type="nucleotide sequence ID" value="NZ_VDGG01000062.1"/>
</dbReference>
<dbReference type="InterPro" id="IPR050404">
    <property type="entry name" value="Heme-degrading_MO"/>
</dbReference>
<dbReference type="PANTHER" id="PTHR34474">
    <property type="entry name" value="SIGNAL TRANSDUCTION PROTEIN TRAP"/>
    <property type="match status" value="1"/>
</dbReference>
<dbReference type="Pfam" id="PF03992">
    <property type="entry name" value="ABM"/>
    <property type="match status" value="1"/>
</dbReference>
<reference evidence="2 3" key="1">
    <citation type="submission" date="2019-05" db="EMBL/GenBank/DDBJ databases">
        <title>Psychrobacillus vulpis sp. nov., a new species isolated from feces of a red fox that inhabits in The Tablas de Daimiel Natural Park, Albacete, Spain.</title>
        <authorList>
            <person name="Rodriguez M."/>
            <person name="Reina J.C."/>
            <person name="Bejar V."/>
            <person name="Llamas I."/>
        </authorList>
    </citation>
    <scope>NUCLEOTIDE SEQUENCE [LARGE SCALE GENOMIC DNA]</scope>
    <source>
        <strain evidence="2 3">NHI-2</strain>
    </source>
</reference>
<comment type="caution">
    <text evidence="2">The sequence shown here is derived from an EMBL/GenBank/DDBJ whole genome shotgun (WGS) entry which is preliminary data.</text>
</comment>
<dbReference type="Proteomes" id="UP000318937">
    <property type="component" value="Unassembled WGS sequence"/>
</dbReference>
<name>A0A544SMA2_9BACI</name>
<organism evidence="2 3">
    <name type="scientific">Psychrobacillus soli</name>
    <dbReference type="NCBI Taxonomy" id="1543965"/>
    <lineage>
        <taxon>Bacteria</taxon>
        <taxon>Bacillati</taxon>
        <taxon>Bacillota</taxon>
        <taxon>Bacilli</taxon>
        <taxon>Bacillales</taxon>
        <taxon>Bacillaceae</taxon>
        <taxon>Psychrobacillus</taxon>
    </lineage>
</organism>
<evidence type="ECO:0000259" key="1">
    <source>
        <dbReference type="PROSITE" id="PS51725"/>
    </source>
</evidence>